<name>A0A8D8BK93_CULPI</name>
<dbReference type="EMBL" id="HBUE01080660">
    <property type="protein sequence ID" value="CAG6477354.1"/>
    <property type="molecule type" value="Transcribed_RNA"/>
</dbReference>
<protein>
    <submittedName>
        <fullName evidence="1">(northern house mosquito) hypothetical protein</fullName>
    </submittedName>
</protein>
<sequence length="115" mass="13239">MFRARFRQANTFVVLPQRRLVLLGQVQPVCLSAHLGRLPRALSARSGRRRRRKLLHQSALLDGARVLGQAGVRRQIWAQSVQLALQPHHWPLVHQLLGGGRHRFRSVDHRETVRV</sequence>
<accession>A0A8D8BK93</accession>
<dbReference type="AlphaFoldDB" id="A0A8D8BK93"/>
<organism evidence="1">
    <name type="scientific">Culex pipiens</name>
    <name type="common">House mosquito</name>
    <dbReference type="NCBI Taxonomy" id="7175"/>
    <lineage>
        <taxon>Eukaryota</taxon>
        <taxon>Metazoa</taxon>
        <taxon>Ecdysozoa</taxon>
        <taxon>Arthropoda</taxon>
        <taxon>Hexapoda</taxon>
        <taxon>Insecta</taxon>
        <taxon>Pterygota</taxon>
        <taxon>Neoptera</taxon>
        <taxon>Endopterygota</taxon>
        <taxon>Diptera</taxon>
        <taxon>Nematocera</taxon>
        <taxon>Culicoidea</taxon>
        <taxon>Culicidae</taxon>
        <taxon>Culicinae</taxon>
        <taxon>Culicini</taxon>
        <taxon>Culex</taxon>
        <taxon>Culex</taxon>
    </lineage>
</organism>
<reference evidence="1" key="1">
    <citation type="submission" date="2021-05" db="EMBL/GenBank/DDBJ databases">
        <authorList>
            <person name="Alioto T."/>
            <person name="Alioto T."/>
            <person name="Gomez Garrido J."/>
        </authorList>
    </citation>
    <scope>NUCLEOTIDE SEQUENCE</scope>
</reference>
<evidence type="ECO:0000313" key="1">
    <source>
        <dbReference type="EMBL" id="CAG6477354.1"/>
    </source>
</evidence>
<proteinExistence type="predicted"/>